<dbReference type="NCBIfam" id="NF041568">
    <property type="entry name" value="Jag_EloR"/>
    <property type="match status" value="1"/>
</dbReference>
<dbReference type="InterPro" id="IPR015946">
    <property type="entry name" value="KH_dom-like_a/b"/>
</dbReference>
<comment type="subcellular location">
    <subcellularLocation>
        <location evidence="6">Cytoplasm</location>
    </subcellularLocation>
</comment>
<dbReference type="Pfam" id="PF13083">
    <property type="entry name" value="KH_KhpA-B"/>
    <property type="match status" value="1"/>
</dbReference>
<protein>
    <recommendedName>
        <fullName evidence="6">RNA-binding protein KhpB</fullName>
    </recommendedName>
    <alternativeName>
        <fullName evidence="6">RNA-binding protein EloR</fullName>
    </alternativeName>
</protein>
<sequence length="247" mass="28169">MLEQTFIDVTVEDAINKGLEIMNVSESQVKIEVLNPGKKGIFGIGRQNAEVKLSIIDPEVKREKTSIPIINESSDNNRVDMSEEIAPEEDIDTKSNRKQESVELVKDYVMQIVAAMGYEASAEIFYKNNSEVIINISSAEASRIIGKRGQVLNSLQVLAQNYFNQLEKGFTTITLDIENYREKRRETLQNLALNMSKKAIATGKPVKFEPMPNYERKIMHQMLAKIENIETYSEGREPHRYLVIRAR</sequence>
<dbReference type="Pfam" id="PF14804">
    <property type="entry name" value="Jag_N"/>
    <property type="match status" value="1"/>
</dbReference>
<dbReference type="InterPro" id="IPR039247">
    <property type="entry name" value="KhpB"/>
</dbReference>
<dbReference type="InterPro" id="IPR038008">
    <property type="entry name" value="Jag_KH"/>
</dbReference>
<dbReference type="Proteomes" id="UP000194154">
    <property type="component" value="Chromosome"/>
</dbReference>
<dbReference type="PROSITE" id="PS51061">
    <property type="entry name" value="R3H"/>
    <property type="match status" value="1"/>
</dbReference>
<comment type="function">
    <text evidence="6">A probable RNA chaperone. Forms a complex with KhpA which binds to cellular RNA and controls its expression. Plays a role in peptidoglycan (PG) homeostasis and cell length regulation.</text>
</comment>
<keyword evidence="1 6" id="KW-0963">Cytoplasm</keyword>
<dbReference type="Gene3D" id="3.30.300.20">
    <property type="match status" value="1"/>
</dbReference>
<evidence type="ECO:0000256" key="2">
    <source>
        <dbReference type="ARBA" id="ARBA00022884"/>
    </source>
</evidence>
<evidence type="ECO:0000256" key="3">
    <source>
        <dbReference type="ARBA" id="ARBA00022960"/>
    </source>
</evidence>
<comment type="subunit">
    <text evidence="6">Forms a complex with KhpA.</text>
</comment>
<keyword evidence="2 6" id="KW-0694">RNA-binding</keyword>
<dbReference type="GO" id="GO:0071555">
    <property type="term" value="P:cell wall organization"/>
    <property type="evidence" value="ECO:0007669"/>
    <property type="project" value="UniProtKB-KW"/>
</dbReference>
<dbReference type="GO" id="GO:0003723">
    <property type="term" value="F:RNA binding"/>
    <property type="evidence" value="ECO:0007669"/>
    <property type="project" value="UniProtKB-UniRule"/>
</dbReference>
<dbReference type="InterPro" id="IPR038247">
    <property type="entry name" value="Jag_N_dom_sf"/>
</dbReference>
<proteinExistence type="inferred from homology"/>
<dbReference type="InterPro" id="IPR036867">
    <property type="entry name" value="R3H_dom_sf"/>
</dbReference>
<organism evidence="8 9">
    <name type="scientific">Macrococcoides canis</name>
    <dbReference type="NCBI Taxonomy" id="1855823"/>
    <lineage>
        <taxon>Bacteria</taxon>
        <taxon>Bacillati</taxon>
        <taxon>Bacillota</taxon>
        <taxon>Bacilli</taxon>
        <taxon>Bacillales</taxon>
        <taxon>Staphylococcaceae</taxon>
        <taxon>Macrococcoides</taxon>
    </lineage>
</organism>
<feature type="domain" description="R3H" evidence="7">
    <location>
        <begin position="182"/>
        <end position="247"/>
    </location>
</feature>
<accession>A0A1W7AEX2</accession>
<evidence type="ECO:0000256" key="5">
    <source>
        <dbReference type="ARBA" id="ARBA00023316"/>
    </source>
</evidence>
<dbReference type="RefSeq" id="WP_226997637.1">
    <property type="nucleotide sequence ID" value="NZ_CBCRZA010000009.1"/>
</dbReference>
<dbReference type="GO" id="GO:0009252">
    <property type="term" value="P:peptidoglycan biosynthetic process"/>
    <property type="evidence" value="ECO:0007669"/>
    <property type="project" value="UniProtKB-UniRule"/>
</dbReference>
<dbReference type="InterPro" id="IPR001374">
    <property type="entry name" value="R3H_dom"/>
</dbReference>
<dbReference type="HAMAP" id="MF_00867">
    <property type="entry name" value="KhpB"/>
    <property type="match status" value="1"/>
</dbReference>
<comment type="caution">
    <text evidence="6">Lacks conserved residue(s) required for the propagation of feature annotation.</text>
</comment>
<reference evidence="8 9" key="1">
    <citation type="journal article" date="2017" name="Int. J. Syst. Evol. Microbiol.">
        <title>Macrococcus canis sp. nov., a skin bacterium associated with infections in dogs.</title>
        <authorList>
            <person name="Gobeli Brawand S."/>
            <person name="Cotting K."/>
            <person name="Gomez-Sanz E."/>
            <person name="Collaud A."/>
            <person name="Thomann A."/>
            <person name="Brodard I."/>
            <person name="Rodriguez-Campos S."/>
            <person name="Strauss C."/>
            <person name="Perreten V."/>
        </authorList>
    </citation>
    <scope>NUCLEOTIDE SEQUENCE [LARGE SCALE GENOMIC DNA]</scope>
    <source>
        <strain evidence="8 9">KM45013</strain>
    </source>
</reference>
<dbReference type="Pfam" id="PF01424">
    <property type="entry name" value="R3H"/>
    <property type="match status" value="1"/>
</dbReference>
<comment type="domain">
    <text evidence="6">Has an N-terminal Jag-N domain and 2 RNA-binding domains (KH and R3H).</text>
</comment>
<dbReference type="GeneID" id="35296617"/>
<dbReference type="GO" id="GO:0005737">
    <property type="term" value="C:cytoplasm"/>
    <property type="evidence" value="ECO:0007669"/>
    <property type="project" value="UniProtKB-SubCell"/>
</dbReference>
<dbReference type="PANTHER" id="PTHR35800">
    <property type="entry name" value="PROTEIN JAG"/>
    <property type="match status" value="1"/>
</dbReference>
<name>A0A1W7AEX2_9STAP</name>
<keyword evidence="9" id="KW-1185">Reference proteome</keyword>
<dbReference type="CDD" id="cd02414">
    <property type="entry name" value="KH-II_Jag"/>
    <property type="match status" value="1"/>
</dbReference>
<dbReference type="InterPro" id="IPR032782">
    <property type="entry name" value="KhpB_N"/>
</dbReference>
<gene>
    <name evidence="6" type="primary">khpB</name>
    <name evidence="6" type="synonym">eloR</name>
    <name evidence="8" type="ORF">MCCS_25560</name>
</gene>
<dbReference type="SMART" id="SM00393">
    <property type="entry name" value="R3H"/>
    <property type="match status" value="1"/>
</dbReference>
<keyword evidence="4 6" id="KW-0143">Chaperone</keyword>
<dbReference type="InterPro" id="IPR034079">
    <property type="entry name" value="R3H_KhpB"/>
</dbReference>
<dbReference type="EMBL" id="CP021059">
    <property type="protein sequence ID" value="ARQ08111.1"/>
    <property type="molecule type" value="Genomic_DNA"/>
</dbReference>
<dbReference type="PANTHER" id="PTHR35800:SF1">
    <property type="entry name" value="RNA-BINDING PROTEIN KHPB"/>
    <property type="match status" value="1"/>
</dbReference>
<keyword evidence="5 6" id="KW-0961">Cell wall biogenesis/degradation</keyword>
<dbReference type="STRING" id="1855823.MCCS_25560"/>
<dbReference type="SUPFAM" id="SSF82708">
    <property type="entry name" value="R3H domain"/>
    <property type="match status" value="1"/>
</dbReference>
<evidence type="ECO:0000256" key="1">
    <source>
        <dbReference type="ARBA" id="ARBA00022490"/>
    </source>
</evidence>
<dbReference type="GO" id="GO:0008360">
    <property type="term" value="P:regulation of cell shape"/>
    <property type="evidence" value="ECO:0007669"/>
    <property type="project" value="UniProtKB-KW"/>
</dbReference>
<evidence type="ECO:0000256" key="6">
    <source>
        <dbReference type="HAMAP-Rule" id="MF_00867"/>
    </source>
</evidence>
<dbReference type="Gene3D" id="3.30.1370.50">
    <property type="entry name" value="R3H-like domain"/>
    <property type="match status" value="1"/>
</dbReference>
<evidence type="ECO:0000256" key="4">
    <source>
        <dbReference type="ARBA" id="ARBA00023186"/>
    </source>
</evidence>
<evidence type="ECO:0000313" key="9">
    <source>
        <dbReference type="Proteomes" id="UP000194154"/>
    </source>
</evidence>
<evidence type="ECO:0000313" key="8">
    <source>
        <dbReference type="EMBL" id="ARQ08111.1"/>
    </source>
</evidence>
<dbReference type="AlphaFoldDB" id="A0A1W7AEX2"/>
<evidence type="ECO:0000259" key="7">
    <source>
        <dbReference type="PROSITE" id="PS51061"/>
    </source>
</evidence>
<dbReference type="Gene3D" id="3.30.30.80">
    <property type="entry name" value="probable RNA-binding protein from clostridium symbiosum atcc 14940"/>
    <property type="match status" value="1"/>
</dbReference>
<dbReference type="KEGG" id="mcak:MCCS_25560"/>
<keyword evidence="3 6" id="KW-0133">Cell shape</keyword>
<comment type="similarity">
    <text evidence="6">Belongs to the KhpB RNA-binding protein family.</text>
</comment>
<dbReference type="SMART" id="SM01245">
    <property type="entry name" value="Jag_N"/>
    <property type="match status" value="1"/>
</dbReference>
<dbReference type="CDD" id="cd02644">
    <property type="entry name" value="R3H_jag"/>
    <property type="match status" value="1"/>
</dbReference>